<protein>
    <recommendedName>
        <fullName evidence="3">Fungal STAND N-terminal Goodbye domain-containing protein</fullName>
    </recommendedName>
</protein>
<reference evidence="1 2" key="1">
    <citation type="submission" date="2015-01" db="EMBL/GenBank/DDBJ databases">
        <title>The Genome Sequence of Exophiala xenobiotica CBS118157.</title>
        <authorList>
            <consortium name="The Broad Institute Genomics Platform"/>
            <person name="Cuomo C."/>
            <person name="de Hoog S."/>
            <person name="Gorbushina A."/>
            <person name="Stielow B."/>
            <person name="Teixiera M."/>
            <person name="Abouelleil A."/>
            <person name="Chapman S.B."/>
            <person name="Priest M."/>
            <person name="Young S.K."/>
            <person name="Wortman J."/>
            <person name="Nusbaum C."/>
            <person name="Birren B."/>
        </authorList>
    </citation>
    <scope>NUCLEOTIDE SEQUENCE [LARGE SCALE GENOMIC DNA]</scope>
    <source>
        <strain evidence="1 2">CBS 118157</strain>
    </source>
</reference>
<evidence type="ECO:0008006" key="3">
    <source>
        <dbReference type="Google" id="ProtNLM"/>
    </source>
</evidence>
<dbReference type="OrthoDB" id="21416at2759"/>
<dbReference type="EMBL" id="KN847322">
    <property type="protein sequence ID" value="KIW50951.1"/>
    <property type="molecule type" value="Genomic_DNA"/>
</dbReference>
<sequence length="139" mass="15657">MATSIDPTNRFERVCKEYIAALKPTSGKELFIEKILQSHGATIEHTQLSVTTMMQGCSKSEFRMWMDKYVMPVVHILDKFSRSIDQMIAAYPTPSALVWGGLRCVIECLMSYSAGFEKAKAVLESLEGHIRSLELCDTM</sequence>
<keyword evidence="2" id="KW-1185">Reference proteome</keyword>
<evidence type="ECO:0000313" key="1">
    <source>
        <dbReference type="EMBL" id="KIW50951.1"/>
    </source>
</evidence>
<organism evidence="1 2">
    <name type="scientific">Exophiala xenobiotica</name>
    <dbReference type="NCBI Taxonomy" id="348802"/>
    <lineage>
        <taxon>Eukaryota</taxon>
        <taxon>Fungi</taxon>
        <taxon>Dikarya</taxon>
        <taxon>Ascomycota</taxon>
        <taxon>Pezizomycotina</taxon>
        <taxon>Eurotiomycetes</taxon>
        <taxon>Chaetothyriomycetidae</taxon>
        <taxon>Chaetothyriales</taxon>
        <taxon>Herpotrichiellaceae</taxon>
        <taxon>Exophiala</taxon>
    </lineage>
</organism>
<proteinExistence type="predicted"/>
<accession>A0A0D2BFK1</accession>
<dbReference type="Proteomes" id="UP000054342">
    <property type="component" value="Unassembled WGS sequence"/>
</dbReference>
<gene>
    <name evidence="1" type="ORF">PV05_09726</name>
</gene>
<name>A0A0D2BFK1_9EURO</name>
<dbReference type="AlphaFoldDB" id="A0A0D2BFK1"/>
<evidence type="ECO:0000313" key="2">
    <source>
        <dbReference type="Proteomes" id="UP000054342"/>
    </source>
</evidence>
<dbReference type="HOGENOM" id="CLU_1845136_0_0_1"/>
<dbReference type="GeneID" id="25331634"/>
<dbReference type="RefSeq" id="XP_013311535.1">
    <property type="nucleotide sequence ID" value="XM_013456081.1"/>
</dbReference>